<evidence type="ECO:0000256" key="3">
    <source>
        <dbReference type="ARBA" id="ARBA00023163"/>
    </source>
</evidence>
<feature type="domain" description="HTH gntR-type" evidence="4">
    <location>
        <begin position="9"/>
        <end position="77"/>
    </location>
</feature>
<evidence type="ECO:0000256" key="2">
    <source>
        <dbReference type="ARBA" id="ARBA00023125"/>
    </source>
</evidence>
<keyword evidence="2" id="KW-0238">DNA-binding</keyword>
<evidence type="ECO:0000256" key="1">
    <source>
        <dbReference type="ARBA" id="ARBA00023015"/>
    </source>
</evidence>
<dbReference type="RefSeq" id="WP_087615760.1">
    <property type="nucleotide sequence ID" value="NZ_JAFBEY010000002.1"/>
</dbReference>
<proteinExistence type="predicted"/>
<evidence type="ECO:0000313" key="6">
    <source>
        <dbReference type="Proteomes" id="UP000196594"/>
    </source>
</evidence>
<dbReference type="Gene3D" id="1.10.10.10">
    <property type="entry name" value="Winged helix-like DNA-binding domain superfamily/Winged helix DNA-binding domain"/>
    <property type="match status" value="1"/>
</dbReference>
<comment type="caution">
    <text evidence="5">The sequence shown here is derived from an EMBL/GenBank/DDBJ whole genome shotgun (WGS) entry which is preliminary data.</text>
</comment>
<dbReference type="PROSITE" id="PS50949">
    <property type="entry name" value="HTH_GNTR"/>
    <property type="match status" value="1"/>
</dbReference>
<accession>A0ABX3ZMH5</accession>
<keyword evidence="1" id="KW-0805">Transcription regulation</keyword>
<dbReference type="CDD" id="cd07377">
    <property type="entry name" value="WHTH_GntR"/>
    <property type="match status" value="1"/>
</dbReference>
<dbReference type="InterPro" id="IPR000524">
    <property type="entry name" value="Tscrpt_reg_HTH_GntR"/>
</dbReference>
<dbReference type="EMBL" id="NHNT01000001">
    <property type="protein sequence ID" value="OUZ40973.1"/>
    <property type="molecule type" value="Genomic_DNA"/>
</dbReference>
<keyword evidence="6" id="KW-1185">Reference proteome</keyword>
<protein>
    <submittedName>
        <fullName evidence="5">GntR family transcriptional regulator</fullName>
    </submittedName>
</protein>
<dbReference type="PANTHER" id="PTHR38445">
    <property type="entry name" value="HTH-TYPE TRANSCRIPTIONAL REPRESSOR YTRA"/>
    <property type="match status" value="1"/>
</dbReference>
<name>A0ABX3ZMH5_9BACL</name>
<dbReference type="InterPro" id="IPR036388">
    <property type="entry name" value="WH-like_DNA-bd_sf"/>
</dbReference>
<sequence>MRLTFDDTKPIFQQIAEMIEDDIVNGVLKNGDQIPSTNQLVSHYKINPATILKGFNQLVDSGIVYKKRGVGMFVADGAYEMLRNRRISQFQQQFIAPLIAEAKKLDMTKEEIQKMFDSYER</sequence>
<organism evidence="5 6">
    <name type="scientific">Solibacillus kalamii</name>
    <dbReference type="NCBI Taxonomy" id="1748298"/>
    <lineage>
        <taxon>Bacteria</taxon>
        <taxon>Bacillati</taxon>
        <taxon>Bacillota</taxon>
        <taxon>Bacilli</taxon>
        <taxon>Bacillales</taxon>
        <taxon>Caryophanaceae</taxon>
        <taxon>Solibacillus</taxon>
    </lineage>
</organism>
<reference evidence="5 6" key="1">
    <citation type="journal article" date="2017" name="Int. J. Syst. Evol. Microbiol.">
        <title>Solibacillus kalamii sp. nov., isolated from a high-efficiency particulate arrestance filter system used in the International Space Station.</title>
        <authorList>
            <person name="Checinska Sielaff A."/>
            <person name="Kumar R.M."/>
            <person name="Pal D."/>
            <person name="Mayilraj S."/>
            <person name="Venkateswaran K."/>
        </authorList>
    </citation>
    <scope>NUCLEOTIDE SEQUENCE [LARGE SCALE GENOMIC DNA]</scope>
    <source>
        <strain evidence="5 6">ISSFR-015</strain>
    </source>
</reference>
<evidence type="ECO:0000259" key="4">
    <source>
        <dbReference type="PROSITE" id="PS50949"/>
    </source>
</evidence>
<dbReference type="Pfam" id="PF00392">
    <property type="entry name" value="GntR"/>
    <property type="match status" value="1"/>
</dbReference>
<dbReference type="PANTHER" id="PTHR38445:SF10">
    <property type="entry name" value="GNTR-FAMILY TRANSCRIPTIONAL REGULATOR"/>
    <property type="match status" value="1"/>
</dbReference>
<dbReference type="Proteomes" id="UP000196594">
    <property type="component" value="Unassembled WGS sequence"/>
</dbReference>
<evidence type="ECO:0000313" key="5">
    <source>
        <dbReference type="EMBL" id="OUZ40973.1"/>
    </source>
</evidence>
<dbReference type="SMART" id="SM00345">
    <property type="entry name" value="HTH_GNTR"/>
    <property type="match status" value="1"/>
</dbReference>
<dbReference type="SUPFAM" id="SSF46785">
    <property type="entry name" value="Winged helix' DNA-binding domain"/>
    <property type="match status" value="1"/>
</dbReference>
<keyword evidence="3" id="KW-0804">Transcription</keyword>
<gene>
    <name evidence="5" type="ORF">CBM15_03590</name>
</gene>
<dbReference type="InterPro" id="IPR036390">
    <property type="entry name" value="WH_DNA-bd_sf"/>
</dbReference>